<proteinExistence type="predicted"/>
<gene>
    <name evidence="1" type="ORF">DXG03_004751</name>
</gene>
<accession>A0A9P7KE37</accession>
<dbReference type="EMBL" id="JABCKV010000029">
    <property type="protein sequence ID" value="KAG5645959.1"/>
    <property type="molecule type" value="Genomic_DNA"/>
</dbReference>
<reference evidence="1" key="2">
    <citation type="submission" date="2021-10" db="EMBL/GenBank/DDBJ databases">
        <title>Phylogenomics reveals ancestral predisposition of the termite-cultivated fungus Termitomyces towards a domesticated lifestyle.</title>
        <authorList>
            <person name="Auxier B."/>
            <person name="Grum-Grzhimaylo A."/>
            <person name="Cardenas M.E."/>
            <person name="Lodge J.D."/>
            <person name="Laessoe T."/>
            <person name="Pedersen O."/>
            <person name="Smith M.E."/>
            <person name="Kuyper T.W."/>
            <person name="Franco-Molano E.A."/>
            <person name="Baroni T.J."/>
            <person name="Aanen D.K."/>
        </authorList>
    </citation>
    <scope>NUCLEOTIDE SEQUENCE</scope>
    <source>
        <strain evidence="1">AP01</strain>
        <tissue evidence="1">Mycelium</tissue>
    </source>
</reference>
<evidence type="ECO:0000313" key="1">
    <source>
        <dbReference type="EMBL" id="KAG5645959.1"/>
    </source>
</evidence>
<name>A0A9P7KE37_9AGAR</name>
<comment type="caution">
    <text evidence="1">The sequence shown here is derived from an EMBL/GenBank/DDBJ whole genome shotgun (WGS) entry which is preliminary data.</text>
</comment>
<reference evidence="1" key="1">
    <citation type="submission" date="2020-07" db="EMBL/GenBank/DDBJ databases">
        <authorList>
            <person name="Nieuwenhuis M."/>
            <person name="Van De Peppel L.J.J."/>
        </authorList>
    </citation>
    <scope>NUCLEOTIDE SEQUENCE</scope>
    <source>
        <strain evidence="1">AP01</strain>
        <tissue evidence="1">Mycelium</tissue>
    </source>
</reference>
<organism evidence="1 2">
    <name type="scientific">Asterophora parasitica</name>
    <dbReference type="NCBI Taxonomy" id="117018"/>
    <lineage>
        <taxon>Eukaryota</taxon>
        <taxon>Fungi</taxon>
        <taxon>Dikarya</taxon>
        <taxon>Basidiomycota</taxon>
        <taxon>Agaricomycotina</taxon>
        <taxon>Agaricomycetes</taxon>
        <taxon>Agaricomycetidae</taxon>
        <taxon>Agaricales</taxon>
        <taxon>Tricholomatineae</taxon>
        <taxon>Lyophyllaceae</taxon>
        <taxon>Asterophora</taxon>
    </lineage>
</organism>
<keyword evidence="2" id="KW-1185">Reference proteome</keyword>
<evidence type="ECO:0000313" key="2">
    <source>
        <dbReference type="Proteomes" id="UP000775547"/>
    </source>
</evidence>
<dbReference type="AlphaFoldDB" id="A0A9P7KE37"/>
<protein>
    <submittedName>
        <fullName evidence="1">Uncharacterized protein</fullName>
    </submittedName>
</protein>
<sequence>MIIALQNLDVNFGREIKLDLQLFSIRPGEEKGRLKATYPSPTSDQNVKIDTSFNRDTAAILDYTKVVEDGVRIPLPSLLLAQKIVACGDRALGADGKRDTDLRDITTMVDQLQKAKQKLPKEIKQKFLTPDVMKKFWQMLPSDEHFLVKDWLEELGVE</sequence>
<dbReference type="OrthoDB" id="2832808at2759"/>
<dbReference type="Proteomes" id="UP000775547">
    <property type="component" value="Unassembled WGS sequence"/>
</dbReference>